<dbReference type="Pfam" id="PF02655">
    <property type="entry name" value="ATP-grasp_3"/>
    <property type="match status" value="1"/>
</dbReference>
<evidence type="ECO:0000313" key="4">
    <source>
        <dbReference type="Proteomes" id="UP000198535"/>
    </source>
</evidence>
<organism evidence="3 4">
    <name type="scientific">Methanolobus profundi</name>
    <dbReference type="NCBI Taxonomy" id="487685"/>
    <lineage>
        <taxon>Archaea</taxon>
        <taxon>Methanobacteriati</taxon>
        <taxon>Methanobacteriota</taxon>
        <taxon>Stenosarchaea group</taxon>
        <taxon>Methanomicrobia</taxon>
        <taxon>Methanosarcinales</taxon>
        <taxon>Methanosarcinaceae</taxon>
        <taxon>Methanolobus</taxon>
    </lineage>
</organism>
<accession>A0A1I4UJ73</accession>
<keyword evidence="1" id="KW-0067">ATP-binding</keyword>
<dbReference type="InterPro" id="IPR048764">
    <property type="entry name" value="PylC_N"/>
</dbReference>
<protein>
    <submittedName>
        <fullName evidence="3">Carbamoyl-phosphate synthase large subunit</fullName>
    </submittedName>
</protein>
<dbReference type="InterPro" id="IPR003806">
    <property type="entry name" value="ATP-grasp_PylC-type"/>
</dbReference>
<evidence type="ECO:0000313" key="3">
    <source>
        <dbReference type="EMBL" id="SFM89016.1"/>
    </source>
</evidence>
<dbReference type="AlphaFoldDB" id="A0A1I4UJ73"/>
<dbReference type="InterPro" id="IPR013815">
    <property type="entry name" value="ATP_grasp_subdomain_1"/>
</dbReference>
<keyword evidence="1" id="KW-0547">Nucleotide-binding</keyword>
<dbReference type="Proteomes" id="UP000198535">
    <property type="component" value="Unassembled WGS sequence"/>
</dbReference>
<dbReference type="EMBL" id="FOUJ01000007">
    <property type="protein sequence ID" value="SFM89016.1"/>
    <property type="molecule type" value="Genomic_DNA"/>
</dbReference>
<sequence length="319" mass="36339">MTETTVLITSVSTKVLLVKEFKKALAEEKDKGRVIGIDIDPLSAALYFCDEYAICPRLDSPDYLNFLEKLCIEKKVRLIVPTRDEDVLYLSKHKKYIENRTMAKVMVPDIEVAKICSDKFNFFRFLQEHDLPAIMSWTEICDDITYPCAIKSRSGAGARKFYIAKDKEELNKLIENIEDPIIQEYIEGIEYSIDYFTDFEGNYISQVPRVRMKVVSGESKIGITVNEQEITDLCISLATKIKLIGHNVIQCFKTTSGSLKIIEVNPRFGGASNLSFAAGRSTPLYLIKILNKSNIKVKPFKEGLIMLRYSEDIFIDAHD</sequence>
<name>A0A1I4UJ73_9EURY</name>
<dbReference type="GO" id="GO:0005524">
    <property type="term" value="F:ATP binding"/>
    <property type="evidence" value="ECO:0007669"/>
    <property type="project" value="UniProtKB-UniRule"/>
</dbReference>
<gene>
    <name evidence="3" type="ORF">SAMN04488696_2741</name>
</gene>
<reference evidence="4" key="1">
    <citation type="submission" date="2016-10" db="EMBL/GenBank/DDBJ databases">
        <authorList>
            <person name="Varghese N."/>
            <person name="Submissions S."/>
        </authorList>
    </citation>
    <scope>NUCLEOTIDE SEQUENCE [LARGE SCALE GENOMIC DNA]</scope>
    <source>
        <strain evidence="4">Mob M</strain>
    </source>
</reference>
<dbReference type="STRING" id="487685.SAMN04488696_2741"/>
<evidence type="ECO:0000259" key="2">
    <source>
        <dbReference type="PROSITE" id="PS50975"/>
    </source>
</evidence>
<dbReference type="InterPro" id="IPR011761">
    <property type="entry name" value="ATP-grasp"/>
</dbReference>
<dbReference type="Pfam" id="PF21360">
    <property type="entry name" value="PylC-like_N"/>
    <property type="match status" value="1"/>
</dbReference>
<dbReference type="Gene3D" id="3.30.1490.20">
    <property type="entry name" value="ATP-grasp fold, A domain"/>
    <property type="match status" value="1"/>
</dbReference>
<dbReference type="PROSITE" id="PS50975">
    <property type="entry name" value="ATP_GRASP"/>
    <property type="match status" value="1"/>
</dbReference>
<dbReference type="SUPFAM" id="SSF56059">
    <property type="entry name" value="Glutathione synthetase ATP-binding domain-like"/>
    <property type="match status" value="1"/>
</dbReference>
<dbReference type="RefSeq" id="WP_091937895.1">
    <property type="nucleotide sequence ID" value="NZ_FOUJ01000007.1"/>
</dbReference>
<evidence type="ECO:0000256" key="1">
    <source>
        <dbReference type="PROSITE-ProRule" id="PRU00409"/>
    </source>
</evidence>
<dbReference type="GO" id="GO:0046872">
    <property type="term" value="F:metal ion binding"/>
    <property type="evidence" value="ECO:0007669"/>
    <property type="project" value="InterPro"/>
</dbReference>
<keyword evidence="4" id="KW-1185">Reference proteome</keyword>
<dbReference type="Gene3D" id="3.30.470.20">
    <property type="entry name" value="ATP-grasp fold, B domain"/>
    <property type="match status" value="1"/>
</dbReference>
<feature type="domain" description="ATP-grasp" evidence="2">
    <location>
        <begin position="99"/>
        <end position="291"/>
    </location>
</feature>
<dbReference type="OrthoDB" id="11959at2157"/>
<dbReference type="Gene3D" id="3.40.50.20">
    <property type="match status" value="1"/>
</dbReference>
<proteinExistence type="predicted"/>